<dbReference type="InterPro" id="IPR006680">
    <property type="entry name" value="Amidohydro-rel"/>
</dbReference>
<dbReference type="InterPro" id="IPR050287">
    <property type="entry name" value="MTA/SAH_deaminase"/>
</dbReference>
<dbReference type="CDD" id="cd01298">
    <property type="entry name" value="ATZ_TRZ_like"/>
    <property type="match status" value="1"/>
</dbReference>
<organism evidence="3 4">
    <name type="scientific">Nocardia iowensis</name>
    <dbReference type="NCBI Taxonomy" id="204891"/>
    <lineage>
        <taxon>Bacteria</taxon>
        <taxon>Bacillati</taxon>
        <taxon>Actinomycetota</taxon>
        <taxon>Actinomycetes</taxon>
        <taxon>Mycobacteriales</taxon>
        <taxon>Nocardiaceae</taxon>
        <taxon>Nocardia</taxon>
    </lineage>
</organism>
<evidence type="ECO:0000259" key="2">
    <source>
        <dbReference type="Pfam" id="PF01979"/>
    </source>
</evidence>
<accession>A0ABX8S0U6</accession>
<protein>
    <submittedName>
        <fullName evidence="3">8-oxoguanine deaminase</fullName>
        <ecNumber evidence="3">3.5.4.32</ecNumber>
    </submittedName>
</protein>
<evidence type="ECO:0000313" key="4">
    <source>
        <dbReference type="Proteomes" id="UP000694257"/>
    </source>
</evidence>
<sequence length="465" mass="49533">MASRSDSIRGGGRATGGPKVVIENAYIAPVVGPEIASGHLVIADGRIESLGAGPAPAVPDAQRIDGTGCLVTPGLINTHHHLYQWASQGLFQDSTLFEWLTGLYRTWARMDAEVVYGAASAGLGWMALTGCTTSSDHHYIFPQGRGDLFDAEVRAAHELGIRFHPCRGSMDRGQSDGGLPPDEVVEDRDAILRNTSEIIDKYHDPSFDSMLRVAVAPCSPFSVSEGLMIDAASLARSKGVRLHTHLAETLDEEEHCREQMGCTPVEYMEKLGWLGDDVWFAHAVHLHDADIRRFAETGTGMAHCPSSNARLGAGIARITDLLAAGAPVGLGVDGAASSELTSLAGELRQTMLFQRAVHGPTALTARQALEVGTLGGARNLGRQLEIGSLEPGKLADIAVWRVDGFRAAVQDPVCALVFGPTPPLARLLVGGRTVVENDELRTVSHDAVGRAGAAARNRLLQEESR</sequence>
<dbReference type="PANTHER" id="PTHR43794:SF11">
    <property type="entry name" value="AMIDOHYDROLASE-RELATED DOMAIN-CONTAINING PROTEIN"/>
    <property type="match status" value="1"/>
</dbReference>
<dbReference type="PANTHER" id="PTHR43794">
    <property type="entry name" value="AMINOHYDROLASE SSNA-RELATED"/>
    <property type="match status" value="1"/>
</dbReference>
<dbReference type="GO" id="GO:0102127">
    <property type="term" value="F:8-oxoguanine deaminase activity"/>
    <property type="evidence" value="ECO:0007669"/>
    <property type="project" value="UniProtKB-EC"/>
</dbReference>
<gene>
    <name evidence="3" type="ORF">KV110_18190</name>
</gene>
<keyword evidence="1 3" id="KW-0378">Hydrolase</keyword>
<dbReference type="Proteomes" id="UP000694257">
    <property type="component" value="Chromosome"/>
</dbReference>
<dbReference type="EMBL" id="CP078145">
    <property type="protein sequence ID" value="QXN95619.1"/>
    <property type="molecule type" value="Genomic_DNA"/>
</dbReference>
<proteinExistence type="predicted"/>
<reference evidence="3 4" key="1">
    <citation type="submission" date="2021-07" db="EMBL/GenBank/DDBJ databases">
        <title>Whole Genome Sequence of Nocardia Iowensis.</title>
        <authorList>
            <person name="Lamm A."/>
            <person name="Collins-Fairclough A.M."/>
            <person name="Bunk B."/>
            <person name="Sproer C."/>
        </authorList>
    </citation>
    <scope>NUCLEOTIDE SEQUENCE [LARGE SCALE GENOMIC DNA]</scope>
    <source>
        <strain evidence="3 4">NRRL 5646</strain>
    </source>
</reference>
<evidence type="ECO:0000313" key="3">
    <source>
        <dbReference type="EMBL" id="QXN95619.1"/>
    </source>
</evidence>
<dbReference type="Pfam" id="PF01979">
    <property type="entry name" value="Amidohydro_1"/>
    <property type="match status" value="1"/>
</dbReference>
<evidence type="ECO:0000256" key="1">
    <source>
        <dbReference type="ARBA" id="ARBA00022801"/>
    </source>
</evidence>
<dbReference type="NCBIfam" id="NF006055">
    <property type="entry name" value="PRK08203.1"/>
    <property type="match status" value="1"/>
</dbReference>
<dbReference type="EC" id="3.5.4.32" evidence="3"/>
<name>A0ABX8S0U6_NOCIO</name>
<feature type="domain" description="Amidohydrolase-related" evidence="2">
    <location>
        <begin position="70"/>
        <end position="402"/>
    </location>
</feature>
<keyword evidence="4" id="KW-1185">Reference proteome</keyword>
<dbReference type="RefSeq" id="WP_218478582.1">
    <property type="nucleotide sequence ID" value="NZ_BAABJN010000007.1"/>
</dbReference>